<gene>
    <name evidence="1" type="ORF">BO66DRAFT_20349</name>
</gene>
<evidence type="ECO:0000313" key="2">
    <source>
        <dbReference type="Proteomes" id="UP000249661"/>
    </source>
</evidence>
<keyword evidence="2" id="KW-1185">Reference proteome</keyword>
<name>A0ACD1HG46_9EURO</name>
<organism evidence="1 2">
    <name type="scientific">Aspergillus aculeatinus CBS 121060</name>
    <dbReference type="NCBI Taxonomy" id="1448322"/>
    <lineage>
        <taxon>Eukaryota</taxon>
        <taxon>Fungi</taxon>
        <taxon>Dikarya</taxon>
        <taxon>Ascomycota</taxon>
        <taxon>Pezizomycotina</taxon>
        <taxon>Eurotiomycetes</taxon>
        <taxon>Eurotiomycetidae</taxon>
        <taxon>Eurotiales</taxon>
        <taxon>Aspergillaceae</taxon>
        <taxon>Aspergillus</taxon>
        <taxon>Aspergillus subgen. Circumdati</taxon>
    </lineage>
</organism>
<evidence type="ECO:0000313" key="1">
    <source>
        <dbReference type="EMBL" id="RAH72772.1"/>
    </source>
</evidence>
<dbReference type="EMBL" id="KZ824942">
    <property type="protein sequence ID" value="RAH72772.1"/>
    <property type="molecule type" value="Genomic_DNA"/>
</dbReference>
<proteinExistence type="predicted"/>
<protein>
    <submittedName>
        <fullName evidence="1">Uncharacterized protein</fullName>
    </submittedName>
</protein>
<dbReference type="Proteomes" id="UP000249661">
    <property type="component" value="Unassembled WGS sequence"/>
</dbReference>
<sequence>MRLLLCLMGSITRLTRLPAISYCGSPPPLSCGAEGLGATEDILRFHTYLLYVHWTSPLSCQCVRWSFLRFFFRVPSKIDAQSSGQTPPPPLNLNP</sequence>
<reference evidence="1" key="1">
    <citation type="submission" date="2018-02" db="EMBL/GenBank/DDBJ databases">
        <title>The genomes of Aspergillus section Nigri reveals drivers in fungal speciation.</title>
        <authorList>
            <consortium name="DOE Joint Genome Institute"/>
            <person name="Vesth T.C."/>
            <person name="Nybo J."/>
            <person name="Theobald S."/>
            <person name="Brandl J."/>
            <person name="Frisvad J.C."/>
            <person name="Nielsen K.F."/>
            <person name="Lyhne E.K."/>
            <person name="Kogle M.E."/>
            <person name="Kuo A."/>
            <person name="Riley R."/>
            <person name="Clum A."/>
            <person name="Nolan M."/>
            <person name="Lipzen A."/>
            <person name="Salamov A."/>
            <person name="Henrissat B."/>
            <person name="Wiebenga A."/>
            <person name="De vries R.P."/>
            <person name="Grigoriev I.V."/>
            <person name="Mortensen U.H."/>
            <person name="Andersen M.R."/>
            <person name="Baker S.E."/>
        </authorList>
    </citation>
    <scope>NUCLEOTIDE SEQUENCE</scope>
    <source>
        <strain evidence="1">CBS 121060</strain>
    </source>
</reference>
<accession>A0ACD1HG46</accession>